<evidence type="ECO:0000313" key="10">
    <source>
        <dbReference type="Proteomes" id="UP001081467"/>
    </source>
</evidence>
<feature type="transmembrane region" description="Helical" evidence="7">
    <location>
        <begin position="169"/>
        <end position="187"/>
    </location>
</feature>
<dbReference type="Pfam" id="PF07690">
    <property type="entry name" value="MFS_1"/>
    <property type="match status" value="1"/>
</dbReference>
<evidence type="ECO:0000256" key="7">
    <source>
        <dbReference type="SAM" id="Phobius"/>
    </source>
</evidence>
<feature type="transmembrane region" description="Helical" evidence="7">
    <location>
        <begin position="440"/>
        <end position="459"/>
    </location>
</feature>
<dbReference type="NCBIfam" id="TIGR00711">
    <property type="entry name" value="efflux_EmrB"/>
    <property type="match status" value="1"/>
</dbReference>
<keyword evidence="10" id="KW-1185">Reference proteome</keyword>
<feature type="transmembrane region" description="Helical" evidence="7">
    <location>
        <begin position="199"/>
        <end position="221"/>
    </location>
</feature>
<name>A0ABT4JM22_9LACO</name>
<keyword evidence="3" id="KW-1003">Cell membrane</keyword>
<dbReference type="InterPro" id="IPR004638">
    <property type="entry name" value="EmrB-like"/>
</dbReference>
<evidence type="ECO:0000256" key="5">
    <source>
        <dbReference type="ARBA" id="ARBA00022989"/>
    </source>
</evidence>
<feature type="domain" description="Major facilitator superfamily (MFS) profile" evidence="8">
    <location>
        <begin position="16"/>
        <end position="463"/>
    </location>
</feature>
<dbReference type="Gene3D" id="1.20.1720.10">
    <property type="entry name" value="Multidrug resistance protein D"/>
    <property type="match status" value="1"/>
</dbReference>
<organism evidence="9 10">
    <name type="scientific">Dellaglioa carnosa</name>
    <dbReference type="NCBI Taxonomy" id="2995136"/>
    <lineage>
        <taxon>Bacteria</taxon>
        <taxon>Bacillati</taxon>
        <taxon>Bacillota</taxon>
        <taxon>Bacilli</taxon>
        <taxon>Lactobacillales</taxon>
        <taxon>Lactobacillaceae</taxon>
        <taxon>Dellaglioa</taxon>
    </lineage>
</organism>
<comment type="subcellular location">
    <subcellularLocation>
        <location evidence="1">Cell membrane</location>
        <topology evidence="1">Multi-pass membrane protein</topology>
    </subcellularLocation>
</comment>
<gene>
    <name evidence="9" type="ORF">N0K80_04480</name>
</gene>
<reference evidence="9" key="1">
    <citation type="submission" date="2022-09" db="EMBL/GenBank/DDBJ databases">
        <title>Diversity of Dellaglioa algida.</title>
        <authorList>
            <person name="Matthias E."/>
            <person name="Werum V."/>
        </authorList>
    </citation>
    <scope>NUCLEOTIDE SEQUENCE</scope>
    <source>
        <strain evidence="9">TMW 2.2523</strain>
    </source>
</reference>
<feature type="transmembrane region" description="Helical" evidence="7">
    <location>
        <begin position="306"/>
        <end position="328"/>
    </location>
</feature>
<dbReference type="InterPro" id="IPR011701">
    <property type="entry name" value="MFS"/>
</dbReference>
<dbReference type="InterPro" id="IPR036259">
    <property type="entry name" value="MFS_trans_sf"/>
</dbReference>
<dbReference type="PANTHER" id="PTHR23501:SF197">
    <property type="entry name" value="COMD"/>
    <property type="match status" value="1"/>
</dbReference>
<dbReference type="SUPFAM" id="SSF103473">
    <property type="entry name" value="MFS general substrate transporter"/>
    <property type="match status" value="1"/>
</dbReference>
<dbReference type="PROSITE" id="PS50850">
    <property type="entry name" value="MFS"/>
    <property type="match status" value="1"/>
</dbReference>
<feature type="transmembrane region" description="Helical" evidence="7">
    <location>
        <begin position="233"/>
        <end position="249"/>
    </location>
</feature>
<evidence type="ECO:0000259" key="8">
    <source>
        <dbReference type="PROSITE" id="PS50850"/>
    </source>
</evidence>
<evidence type="ECO:0000256" key="2">
    <source>
        <dbReference type="ARBA" id="ARBA00022448"/>
    </source>
</evidence>
<dbReference type="EMBL" id="JANXLI010000002">
    <property type="protein sequence ID" value="MCZ2491411.1"/>
    <property type="molecule type" value="Genomic_DNA"/>
</dbReference>
<feature type="transmembrane region" description="Helical" evidence="7">
    <location>
        <begin position="360"/>
        <end position="383"/>
    </location>
</feature>
<dbReference type="PANTHER" id="PTHR23501">
    <property type="entry name" value="MAJOR FACILITATOR SUPERFAMILY"/>
    <property type="match status" value="1"/>
</dbReference>
<keyword evidence="5 7" id="KW-1133">Transmembrane helix</keyword>
<sequence>MEKINNTVSFRKMVPLLIPLMLVLFISTLDQTIVATALPTIGKDLGDTQYISWVATAFLLTSAITTLLFGKIGDMYGRKGIFQFSIIVFLIGSILSGASQNMVMLILFRAIQGIGAGGLNSLVMAIIGDIVPPLQRSKYMAYTGAISMLALVAGPFLGGALVEHVSWQWIFYINVPIGLLALIMAAWKLDLPKPTAHGQVDITGGILAAVVTATLLLVITWGGEKYTWNSTQIISLIIVTGLGMLAYIFTEIHAASPITPLHMFKSGTFVISAIQFMFATLALFVGMLFIPMFLQYMLHYSATKAGLMIIPMMIGLIMTTAVSGAAISKTGKYKIYPIIGAAITGAAMFGLSTISIHTSMWFIGTMMVVAGGGIGFMIQVALLAGQNAVSYKFLGTATGTLNFFKSIGGAFGTALFGVIYSNASKGVTTTMGSVHAFDAVFMWVIPFMIISVILGLVMTEKPLSAEMEKIASGEEEAPEW</sequence>
<dbReference type="CDD" id="cd17502">
    <property type="entry name" value="MFS_Azr1_MDR_like"/>
    <property type="match status" value="1"/>
</dbReference>
<dbReference type="PRINTS" id="PR01036">
    <property type="entry name" value="TCRTETB"/>
</dbReference>
<protein>
    <submittedName>
        <fullName evidence="9">MFS transporter</fullName>
    </submittedName>
</protein>
<keyword evidence="4 7" id="KW-0812">Transmembrane</keyword>
<dbReference type="Proteomes" id="UP001081467">
    <property type="component" value="Unassembled WGS sequence"/>
</dbReference>
<comment type="caution">
    <text evidence="9">The sequence shown here is derived from an EMBL/GenBank/DDBJ whole genome shotgun (WGS) entry which is preliminary data.</text>
</comment>
<accession>A0ABT4JM22</accession>
<evidence type="ECO:0000256" key="3">
    <source>
        <dbReference type="ARBA" id="ARBA00022475"/>
    </source>
</evidence>
<feature type="transmembrane region" description="Helical" evidence="7">
    <location>
        <begin position="403"/>
        <end position="420"/>
    </location>
</feature>
<evidence type="ECO:0000313" key="9">
    <source>
        <dbReference type="EMBL" id="MCZ2491411.1"/>
    </source>
</evidence>
<evidence type="ECO:0000256" key="6">
    <source>
        <dbReference type="ARBA" id="ARBA00023136"/>
    </source>
</evidence>
<feature type="transmembrane region" description="Helical" evidence="7">
    <location>
        <begin position="81"/>
        <end position="100"/>
    </location>
</feature>
<proteinExistence type="predicted"/>
<dbReference type="RefSeq" id="WP_269023909.1">
    <property type="nucleotide sequence ID" value="NZ_JANXKW010000002.1"/>
</dbReference>
<keyword evidence="2" id="KW-0813">Transport</keyword>
<feature type="transmembrane region" description="Helical" evidence="7">
    <location>
        <begin position="106"/>
        <end position="127"/>
    </location>
</feature>
<evidence type="ECO:0000256" key="1">
    <source>
        <dbReference type="ARBA" id="ARBA00004651"/>
    </source>
</evidence>
<dbReference type="Gene3D" id="1.20.1250.20">
    <property type="entry name" value="MFS general substrate transporter like domains"/>
    <property type="match status" value="1"/>
</dbReference>
<dbReference type="InterPro" id="IPR020846">
    <property type="entry name" value="MFS_dom"/>
</dbReference>
<keyword evidence="6 7" id="KW-0472">Membrane</keyword>
<feature type="transmembrane region" description="Helical" evidence="7">
    <location>
        <begin position="139"/>
        <end position="157"/>
    </location>
</feature>
<feature type="transmembrane region" description="Helical" evidence="7">
    <location>
        <begin position="51"/>
        <end position="69"/>
    </location>
</feature>
<feature type="transmembrane region" description="Helical" evidence="7">
    <location>
        <begin position="335"/>
        <end position="354"/>
    </location>
</feature>
<evidence type="ECO:0000256" key="4">
    <source>
        <dbReference type="ARBA" id="ARBA00022692"/>
    </source>
</evidence>
<feature type="transmembrane region" description="Helical" evidence="7">
    <location>
        <begin position="269"/>
        <end position="294"/>
    </location>
</feature>